<organism evidence="1 2">
    <name type="scientific">Spiroplasma gladiatoris</name>
    <dbReference type="NCBI Taxonomy" id="2143"/>
    <lineage>
        <taxon>Bacteria</taxon>
        <taxon>Bacillati</taxon>
        <taxon>Mycoplasmatota</taxon>
        <taxon>Mollicutes</taxon>
        <taxon>Entomoplasmatales</taxon>
        <taxon>Spiroplasmataceae</taxon>
        <taxon>Spiroplasma</taxon>
    </lineage>
</organism>
<evidence type="ECO:0000313" key="2">
    <source>
        <dbReference type="Proteomes" id="UP000294309"/>
    </source>
</evidence>
<proteinExistence type="predicted"/>
<keyword evidence="2" id="KW-1185">Reference proteome</keyword>
<name>A0A4P7AI84_9MOLU</name>
<dbReference type="EMBL" id="CP038013">
    <property type="protein sequence ID" value="QBQ07346.1"/>
    <property type="molecule type" value="Genomic_DNA"/>
</dbReference>
<sequence length="44" mass="5477">MKQELEHLRREMQIKEKENKKLTSKVEVMEKYTVSLVKEWKNKK</sequence>
<dbReference type="AlphaFoldDB" id="A0A4P7AI84"/>
<dbReference type="RefSeq" id="WP_279585901.1">
    <property type="nucleotide sequence ID" value="NZ_CP038013.1"/>
</dbReference>
<evidence type="ECO:0000313" key="1">
    <source>
        <dbReference type="EMBL" id="QBQ07346.1"/>
    </source>
</evidence>
<accession>A0A4P7AI84</accession>
<gene>
    <name evidence="1" type="ORF">SGLAD_v1c01470</name>
</gene>
<dbReference type="Proteomes" id="UP000294309">
    <property type="component" value="Chromosome"/>
</dbReference>
<reference evidence="1 2" key="1">
    <citation type="submission" date="2019-03" db="EMBL/GenBank/DDBJ databases">
        <title>Complete genome sequence of Spiroplasma gladiatoris TG-1 (DSM 22552).</title>
        <authorList>
            <person name="Lin Y.-C."/>
            <person name="Chou L."/>
            <person name="Kuo C.-H."/>
        </authorList>
    </citation>
    <scope>NUCLEOTIDE SEQUENCE [LARGE SCALE GENOMIC DNA]</scope>
    <source>
        <strain evidence="1 2">TG-1</strain>
    </source>
</reference>
<protein>
    <submittedName>
        <fullName evidence="1">Uncharacterized protein</fullName>
    </submittedName>
</protein>
<dbReference type="KEGG" id="sgq:SGLAD_v1c01470"/>